<gene>
    <name evidence="3" type="ORF">DVS28_a2511</name>
</gene>
<feature type="chain" id="PRO_5017029825" description="DUF4856 domain-containing protein" evidence="2">
    <location>
        <begin position="35"/>
        <end position="408"/>
    </location>
</feature>
<keyword evidence="4" id="KW-1185">Reference proteome</keyword>
<name>A0A346XY95_9ACTN</name>
<dbReference type="KEGG" id="euz:DVS28_a2511"/>
<protein>
    <recommendedName>
        <fullName evidence="5">DUF4856 domain-containing protein</fullName>
    </recommendedName>
</protein>
<dbReference type="RefSeq" id="WP_216825994.1">
    <property type="nucleotide sequence ID" value="NZ_CP031165.1"/>
</dbReference>
<dbReference type="Proteomes" id="UP000264006">
    <property type="component" value="Chromosome"/>
</dbReference>
<accession>A0A346XY95</accession>
<dbReference type="EMBL" id="CP031165">
    <property type="protein sequence ID" value="AXV07192.1"/>
    <property type="molecule type" value="Genomic_DNA"/>
</dbReference>
<evidence type="ECO:0000256" key="2">
    <source>
        <dbReference type="SAM" id="SignalP"/>
    </source>
</evidence>
<keyword evidence="2" id="KW-0732">Signal</keyword>
<dbReference type="Pfam" id="PF07692">
    <property type="entry name" value="Fea1"/>
    <property type="match status" value="1"/>
</dbReference>
<evidence type="ECO:0000313" key="4">
    <source>
        <dbReference type="Proteomes" id="UP000264006"/>
    </source>
</evidence>
<dbReference type="PROSITE" id="PS51257">
    <property type="entry name" value="PROKAR_LIPOPROTEIN"/>
    <property type="match status" value="1"/>
</dbReference>
<evidence type="ECO:0008006" key="5">
    <source>
        <dbReference type="Google" id="ProtNLM"/>
    </source>
</evidence>
<dbReference type="InterPro" id="IPR011643">
    <property type="entry name" value="HCR1"/>
</dbReference>
<evidence type="ECO:0000256" key="1">
    <source>
        <dbReference type="SAM" id="MobiDB-lite"/>
    </source>
</evidence>
<feature type="signal peptide" evidence="2">
    <location>
        <begin position="1"/>
        <end position="34"/>
    </location>
</feature>
<feature type="region of interest" description="Disordered" evidence="1">
    <location>
        <begin position="44"/>
        <end position="94"/>
    </location>
</feature>
<dbReference type="AlphaFoldDB" id="A0A346XY95"/>
<reference evidence="3 4" key="1">
    <citation type="submission" date="2018-09" db="EMBL/GenBank/DDBJ databases">
        <title>Complete genome sequence of Euzebya sp. DY32-46 isolated from seawater of Pacific Ocean.</title>
        <authorList>
            <person name="Xu L."/>
            <person name="Wu Y.-H."/>
            <person name="Xu X.-W."/>
        </authorList>
    </citation>
    <scope>NUCLEOTIDE SEQUENCE [LARGE SCALE GENOMIC DNA]</scope>
    <source>
        <strain evidence="3 4">DY32-46</strain>
    </source>
</reference>
<proteinExistence type="predicted"/>
<dbReference type="NCBIfam" id="NF038033">
    <property type="entry name" value="FEA1_rel_lipo"/>
    <property type="match status" value="1"/>
</dbReference>
<organism evidence="3 4">
    <name type="scientific">Euzebya pacifica</name>
    <dbReference type="NCBI Taxonomy" id="1608957"/>
    <lineage>
        <taxon>Bacteria</taxon>
        <taxon>Bacillati</taxon>
        <taxon>Actinomycetota</taxon>
        <taxon>Nitriliruptoria</taxon>
        <taxon>Euzebyales</taxon>
    </lineage>
</organism>
<sequence length="408" mass="41496">MRSHSMPDRLASPRLRTVAIAMSLSGALLLGACATDDGATVREIGTEDGSSASSSGSASGSGSASAPASGSGSASGTAADGTAPEVEQVDGDGGYTYASDVSAHRLVVRDVCVINELRSADPIDYDAIREIYTDGVHSVNSDGSVRSLAGFATAEDRNNAVAATFDAATPLDDFVTAALDGEGIFADAGDGARAQGIAKGVQNQIMVAWTVHELNAAIDKAEAGELDADEGAPHNWDEAWAFYHGAEPGCAPYATADSRADNFGTATDDGTAQSNVAILAAMEAGRDALLEGDVDAAVAAREEILRNLIVTYTQASVRYATVAAQDVAEGDLEAAAAHQAEGLAFFRVLRPLLADAGVDLSTLDLTAIDAIYDLSAEPGTGDGDVVREALAPALAELGIDDAEIGTLS</sequence>
<evidence type="ECO:0000313" key="3">
    <source>
        <dbReference type="EMBL" id="AXV07192.1"/>
    </source>
</evidence>
<feature type="compositionally biased region" description="Low complexity" evidence="1">
    <location>
        <begin position="48"/>
        <end position="84"/>
    </location>
</feature>